<dbReference type="GO" id="GO:0008289">
    <property type="term" value="F:lipid binding"/>
    <property type="evidence" value="ECO:0007669"/>
    <property type="project" value="UniProtKB-KW"/>
</dbReference>
<evidence type="ECO:0000313" key="4">
    <source>
        <dbReference type="EMBL" id="PPS01174.1"/>
    </source>
</evidence>
<dbReference type="GO" id="GO:0006869">
    <property type="term" value="P:lipid transport"/>
    <property type="evidence" value="ECO:0007669"/>
    <property type="project" value="InterPro"/>
</dbReference>
<organism evidence="4 5">
    <name type="scientific">Gossypium barbadense</name>
    <name type="common">Sea Island cotton</name>
    <name type="synonym">Hibiscus barbadensis</name>
    <dbReference type="NCBI Taxonomy" id="3634"/>
    <lineage>
        <taxon>Eukaryota</taxon>
        <taxon>Viridiplantae</taxon>
        <taxon>Streptophyta</taxon>
        <taxon>Embryophyta</taxon>
        <taxon>Tracheophyta</taxon>
        <taxon>Spermatophyta</taxon>
        <taxon>Magnoliopsida</taxon>
        <taxon>eudicotyledons</taxon>
        <taxon>Gunneridae</taxon>
        <taxon>Pentapetalae</taxon>
        <taxon>rosids</taxon>
        <taxon>malvids</taxon>
        <taxon>Malvales</taxon>
        <taxon>Malvaceae</taxon>
        <taxon>Malvoideae</taxon>
        <taxon>Gossypium</taxon>
    </lineage>
</organism>
<dbReference type="Proteomes" id="UP000239757">
    <property type="component" value="Unassembled WGS sequence"/>
</dbReference>
<gene>
    <name evidence="4" type="ORF">GOBAR_AA19490</name>
</gene>
<proteinExistence type="inferred from homology"/>
<dbReference type="PANTHER" id="PTHR33076">
    <property type="entry name" value="NON-SPECIFIC LIPID-TRANSFER PROTEIN 2-RELATED"/>
    <property type="match status" value="1"/>
</dbReference>
<dbReference type="Pfam" id="PF00234">
    <property type="entry name" value="Tryp_alpha_amyl"/>
    <property type="match status" value="1"/>
</dbReference>
<dbReference type="AlphaFoldDB" id="A0A2P5XCW5"/>
<sequence>MTVLSACPIHQSPFQLEFSFPIILIAEDASLPNFHYHESRVATFTTTSPNKQTAVKRATMTRSFNFLPMLLLLTLSALAVQEISAAPSCTEVAIELLPCLSFLSGNGAADVPSRACCLGAQTIAYEAQTKDDRRAICECLVNALANIGTSDSFTARIPLIATQCGVDVSLPPITGDKDYCSKLFP</sequence>
<evidence type="ECO:0000259" key="3">
    <source>
        <dbReference type="SMART" id="SM00499"/>
    </source>
</evidence>
<feature type="domain" description="Bifunctional inhibitor/plant lipid transfer protein/seed storage helical" evidence="3">
    <location>
        <begin position="89"/>
        <end position="180"/>
    </location>
</feature>
<dbReference type="SUPFAM" id="SSF47699">
    <property type="entry name" value="Bifunctional inhibitor/lipid-transfer protein/seed storage 2S albumin"/>
    <property type="match status" value="1"/>
</dbReference>
<name>A0A2P5XCW5_GOSBA</name>
<evidence type="ECO:0000256" key="2">
    <source>
        <dbReference type="RuleBase" id="RU000628"/>
    </source>
</evidence>
<evidence type="ECO:0000256" key="1">
    <source>
        <dbReference type="ARBA" id="ARBA00009748"/>
    </source>
</evidence>
<dbReference type="InterPro" id="IPR000528">
    <property type="entry name" value="Plant_nsLTP"/>
</dbReference>
<comment type="similarity">
    <text evidence="1 2">Belongs to the plant LTP family.</text>
</comment>
<dbReference type="Gene3D" id="1.10.110.10">
    <property type="entry name" value="Plant lipid-transfer and hydrophobic proteins"/>
    <property type="match status" value="1"/>
</dbReference>
<reference evidence="4 5" key="1">
    <citation type="submission" date="2015-01" db="EMBL/GenBank/DDBJ databases">
        <title>Genome of allotetraploid Gossypium barbadense reveals genomic plasticity and fiber elongation in cotton evolution.</title>
        <authorList>
            <person name="Chen X."/>
            <person name="Liu X."/>
            <person name="Zhao B."/>
            <person name="Zheng H."/>
            <person name="Hu Y."/>
            <person name="Lu G."/>
            <person name="Yang C."/>
            <person name="Chen J."/>
            <person name="Shan C."/>
            <person name="Zhang L."/>
            <person name="Zhou Y."/>
            <person name="Wang L."/>
            <person name="Guo W."/>
            <person name="Bai Y."/>
            <person name="Ruan J."/>
            <person name="Shangguan X."/>
            <person name="Mao Y."/>
            <person name="Jiang J."/>
            <person name="Zhu Y."/>
            <person name="Lei J."/>
            <person name="Kang H."/>
            <person name="Chen S."/>
            <person name="He X."/>
            <person name="Wang R."/>
            <person name="Wang Y."/>
            <person name="Chen J."/>
            <person name="Wang L."/>
            <person name="Yu S."/>
            <person name="Wang B."/>
            <person name="Wei J."/>
            <person name="Song S."/>
            <person name="Lu X."/>
            <person name="Gao Z."/>
            <person name="Gu W."/>
            <person name="Deng X."/>
            <person name="Ma D."/>
            <person name="Wang S."/>
            <person name="Liang W."/>
            <person name="Fang L."/>
            <person name="Cai C."/>
            <person name="Zhu X."/>
            <person name="Zhou B."/>
            <person name="Zhang Y."/>
            <person name="Chen Z."/>
            <person name="Xu S."/>
            <person name="Zhu R."/>
            <person name="Wang S."/>
            <person name="Zhang T."/>
            <person name="Zhao G."/>
        </authorList>
    </citation>
    <scope>NUCLEOTIDE SEQUENCE [LARGE SCALE GENOMIC DNA]</scope>
    <source>
        <strain evidence="5">cv. Xinhai21</strain>
        <tissue evidence="4">Leaf</tissue>
    </source>
</reference>
<dbReference type="PRINTS" id="PR00382">
    <property type="entry name" value="LIPIDTRNSFER"/>
</dbReference>
<accession>A0A2P5XCW5</accession>
<dbReference type="SMART" id="SM00499">
    <property type="entry name" value="AAI"/>
    <property type="match status" value="1"/>
</dbReference>
<protein>
    <recommendedName>
        <fullName evidence="2">Non-specific lipid-transfer protein</fullName>
    </recommendedName>
</protein>
<dbReference type="InterPro" id="IPR016140">
    <property type="entry name" value="Bifunc_inhib/LTP/seed_store"/>
</dbReference>
<dbReference type="EMBL" id="KZ665159">
    <property type="protein sequence ID" value="PPS01174.1"/>
    <property type="molecule type" value="Genomic_DNA"/>
</dbReference>
<evidence type="ECO:0000313" key="5">
    <source>
        <dbReference type="Proteomes" id="UP000239757"/>
    </source>
</evidence>
<dbReference type="OrthoDB" id="1862539at2759"/>
<keyword evidence="2" id="KW-0813">Transport</keyword>
<dbReference type="CDD" id="cd01960">
    <property type="entry name" value="nsLTP1"/>
    <property type="match status" value="1"/>
</dbReference>
<dbReference type="InterPro" id="IPR036312">
    <property type="entry name" value="Bifun_inhib/LTP/seed_sf"/>
</dbReference>
<comment type="function">
    <text evidence="2">Plant non-specific lipid-transfer proteins transfer phospholipids as well as galactolipids across membranes. May play a role in wax or cutin deposition in the cell walls of expanding epidermal cells and certain secretory tissues.</text>
</comment>
<keyword evidence="2" id="KW-0446">Lipid-binding</keyword>